<protein>
    <submittedName>
        <fullName evidence="3">Uncharacterized protein</fullName>
    </submittedName>
</protein>
<evidence type="ECO:0000313" key="5">
    <source>
        <dbReference type="Proteomes" id="UP000234327"/>
    </source>
</evidence>
<evidence type="ECO:0000256" key="1">
    <source>
        <dbReference type="SAM" id="Phobius"/>
    </source>
</evidence>
<dbReference type="EMBL" id="FXZI01000008">
    <property type="protein sequence ID" value="SMX93600.1"/>
    <property type="molecule type" value="Genomic_DNA"/>
</dbReference>
<dbReference type="AlphaFoldDB" id="A0A2H1K1J6"/>
<organism evidence="3 4">
    <name type="scientific">Brevibacterium aurantiacum</name>
    <dbReference type="NCBI Taxonomy" id="273384"/>
    <lineage>
        <taxon>Bacteria</taxon>
        <taxon>Bacillati</taxon>
        <taxon>Actinomycetota</taxon>
        <taxon>Actinomycetes</taxon>
        <taxon>Micrococcales</taxon>
        <taxon>Brevibacteriaceae</taxon>
        <taxon>Brevibacterium</taxon>
    </lineage>
</organism>
<dbReference type="EMBL" id="FXYZ01000007">
    <property type="protein sequence ID" value="SMX83313.1"/>
    <property type="molecule type" value="Genomic_DNA"/>
</dbReference>
<keyword evidence="1" id="KW-1133">Transmembrane helix</keyword>
<accession>A0A2H1K1J6</accession>
<dbReference type="Proteomes" id="UP000234327">
    <property type="component" value="Unassembled WGS sequence"/>
</dbReference>
<name>A0A2H1K1J6_BREAU</name>
<dbReference type="RefSeq" id="WP_145999291.1">
    <property type="nucleotide sequence ID" value="NZ_FXYZ01000007.1"/>
</dbReference>
<keyword evidence="1" id="KW-0472">Membrane</keyword>
<evidence type="ECO:0000313" key="3">
    <source>
        <dbReference type="EMBL" id="SMX93600.1"/>
    </source>
</evidence>
<evidence type="ECO:0000313" key="4">
    <source>
        <dbReference type="Proteomes" id="UP000234300"/>
    </source>
</evidence>
<sequence>MDALSFLSTINDDYSGVIGVGTGLVAAWVGLANLKHLRTDSKNRSRPYIFVEPVPGLHGDGSWDLRIANLGASIANDVRLSVSPNWDPVDDEDRHTPAIKKVLENPITLPPGSRLRLMWRLDRPADNGKREVAGAPENTKIEVTYKGDLDRKSRARGYSDKFSVRTDLGVAVPVPTGGNKLIGREEGKELQNIDRALRALNRHVGELRR</sequence>
<keyword evidence="1" id="KW-0812">Transmembrane</keyword>
<reference evidence="4 5" key="1">
    <citation type="submission" date="2017-03" db="EMBL/GenBank/DDBJ databases">
        <authorList>
            <person name="Afonso C.L."/>
            <person name="Miller P.J."/>
            <person name="Scott M.A."/>
            <person name="Spackman E."/>
            <person name="Goraichik I."/>
            <person name="Dimitrov K.M."/>
            <person name="Suarez D.L."/>
            <person name="Swayne D.E."/>
        </authorList>
    </citation>
    <scope>NUCLEOTIDE SEQUENCE [LARGE SCALE GENOMIC DNA]</scope>
    <source>
        <strain evidence="2">6</strain>
        <strain evidence="5">6(3)</strain>
        <strain evidence="3">8</strain>
        <strain evidence="4">8(6)</strain>
    </source>
</reference>
<dbReference type="Proteomes" id="UP000234300">
    <property type="component" value="Unassembled WGS sequence"/>
</dbReference>
<proteinExistence type="predicted"/>
<feature type="transmembrane region" description="Helical" evidence="1">
    <location>
        <begin position="14"/>
        <end position="34"/>
    </location>
</feature>
<gene>
    <name evidence="2" type="ORF">BAURA63_01961</name>
    <name evidence="3" type="ORF">BAURA86_02302</name>
</gene>
<evidence type="ECO:0000313" key="2">
    <source>
        <dbReference type="EMBL" id="SMX83313.1"/>
    </source>
</evidence>